<evidence type="ECO:0000256" key="2">
    <source>
        <dbReference type="SAM" id="Phobius"/>
    </source>
</evidence>
<sequence>MLSTLTQKETEVAQRAFIRGVSKPGYKDALRSAIRLQEECQEKLNQLEAVEEEKSKQLEELPSNSDATGGLMSYLRRISAEKEALKKEIQENNITIDDLTHQLDAVTKDEGGITKLLDDFKEDNIALQSRIEELEEEFIKQNRLTTASHAAEIADFRARLSKLLEEKSSVRNQLQRLGKELMESVDRERQVMVDKAVAGEQIRQLQQAVEDLEYEIDRQRVIIEDQTRPEEEREAAKREIEALQERLVELQTQIEGKERELGLTTKEKIKKLLVKYGVPLAFAVAISSVVGVILSALKATGAGVKKLGNGLTDLGKKMAAGLPGLLGSVLGLALRAGGELLKFVGNNIWILVVAIGVVLLKKMKG</sequence>
<keyword evidence="2" id="KW-0812">Transmembrane</keyword>
<keyword evidence="2" id="KW-1133">Transmembrane helix</keyword>
<dbReference type="InParanoid" id="A0A6P8IMC4"/>
<feature type="transmembrane region" description="Helical" evidence="2">
    <location>
        <begin position="276"/>
        <end position="297"/>
    </location>
</feature>
<keyword evidence="1" id="KW-0175">Coiled coil</keyword>
<keyword evidence="3" id="KW-1185">Reference proteome</keyword>
<feature type="transmembrane region" description="Helical" evidence="2">
    <location>
        <begin position="343"/>
        <end position="360"/>
    </location>
</feature>
<organism evidence="3 4">
    <name type="scientific">Actinia tenebrosa</name>
    <name type="common">Australian red waratah sea anemone</name>
    <dbReference type="NCBI Taxonomy" id="6105"/>
    <lineage>
        <taxon>Eukaryota</taxon>
        <taxon>Metazoa</taxon>
        <taxon>Cnidaria</taxon>
        <taxon>Anthozoa</taxon>
        <taxon>Hexacorallia</taxon>
        <taxon>Actiniaria</taxon>
        <taxon>Actiniidae</taxon>
        <taxon>Actinia</taxon>
    </lineage>
</organism>
<dbReference type="OrthoDB" id="10373758at2759"/>
<evidence type="ECO:0000313" key="3">
    <source>
        <dbReference type="Proteomes" id="UP000515163"/>
    </source>
</evidence>
<name>A0A6P8IMC4_ACTTE</name>
<dbReference type="RefSeq" id="XP_031567952.1">
    <property type="nucleotide sequence ID" value="XM_031712092.1"/>
</dbReference>
<proteinExistence type="predicted"/>
<keyword evidence="2" id="KW-0472">Membrane</keyword>
<dbReference type="KEGG" id="aten:116302729"/>
<reference evidence="4" key="1">
    <citation type="submission" date="2025-08" db="UniProtKB">
        <authorList>
            <consortium name="RefSeq"/>
        </authorList>
    </citation>
    <scope>IDENTIFICATION</scope>
    <source>
        <tissue evidence="4">Tentacle</tissue>
    </source>
</reference>
<evidence type="ECO:0000313" key="4">
    <source>
        <dbReference type="RefSeq" id="XP_031567952.1"/>
    </source>
</evidence>
<gene>
    <name evidence="4" type="primary">LOC116302729</name>
</gene>
<dbReference type="AlphaFoldDB" id="A0A6P8IMC4"/>
<dbReference type="GeneID" id="116302729"/>
<evidence type="ECO:0000256" key="1">
    <source>
        <dbReference type="SAM" id="Coils"/>
    </source>
</evidence>
<feature type="coiled-coil region" evidence="1">
    <location>
        <begin position="26"/>
        <end position="267"/>
    </location>
</feature>
<accession>A0A6P8IMC4</accession>
<protein>
    <submittedName>
        <fullName evidence="4">Myosin-4-like</fullName>
    </submittedName>
</protein>
<dbReference type="Proteomes" id="UP000515163">
    <property type="component" value="Unplaced"/>
</dbReference>